<dbReference type="GO" id="GO:0043190">
    <property type="term" value="C:ATP-binding cassette (ABC) transporter complex"/>
    <property type="evidence" value="ECO:0007669"/>
    <property type="project" value="InterPro"/>
</dbReference>
<sequence length="258" mass="27889">MGAGHAHPLYRQGDSRVHRAPAEAKLVCLVGFVFAVVATPRELFWPYLVFAAILVTVWVIARIPLRWIAPRMLIEAPFVVLAVLLPFAEGGERTDVLGLSLSVSGLYAAWGILIKGTLGVAASLTFAATTRADELPIALSRLGLPGMITQILVMMLRYIDLLSVQVGRQRIARMARGDDPRFAHQAAAIAKGVGSLFMRSYERGERVHLAMASRGFTGRVPEIPALITSAKATGTQWLIVTAPALTAAAVSLIAWELW</sequence>
<proteinExistence type="predicted"/>
<gene>
    <name evidence="6" type="primary">cbiQ</name>
    <name evidence="6" type="ORF">GII30_08660</name>
</gene>
<evidence type="ECO:0000256" key="2">
    <source>
        <dbReference type="ARBA" id="ARBA00022475"/>
    </source>
</evidence>
<dbReference type="GO" id="GO:0006824">
    <property type="term" value="P:cobalt ion transport"/>
    <property type="evidence" value="ECO:0007669"/>
    <property type="project" value="InterPro"/>
</dbReference>
<name>A0A857LKJ0_9ACTN</name>
<evidence type="ECO:0000256" key="3">
    <source>
        <dbReference type="ARBA" id="ARBA00022692"/>
    </source>
</evidence>
<dbReference type="EMBL" id="CP045810">
    <property type="protein sequence ID" value="QHN39224.1"/>
    <property type="molecule type" value="Genomic_DNA"/>
</dbReference>
<dbReference type="CDD" id="cd16914">
    <property type="entry name" value="EcfT"/>
    <property type="match status" value="1"/>
</dbReference>
<protein>
    <submittedName>
        <fullName evidence="6">Cobalt ECF transporter T component CbiQ</fullName>
    </submittedName>
</protein>
<dbReference type="InterPro" id="IPR051611">
    <property type="entry name" value="ECF_transporter_component"/>
</dbReference>
<evidence type="ECO:0000313" key="6">
    <source>
        <dbReference type="EMBL" id="QHN39224.1"/>
    </source>
</evidence>
<keyword evidence="4" id="KW-1133">Transmembrane helix</keyword>
<dbReference type="Pfam" id="PF02361">
    <property type="entry name" value="CbiQ"/>
    <property type="match status" value="1"/>
</dbReference>
<evidence type="ECO:0000256" key="4">
    <source>
        <dbReference type="ARBA" id="ARBA00022989"/>
    </source>
</evidence>
<evidence type="ECO:0000256" key="5">
    <source>
        <dbReference type="ARBA" id="ARBA00023136"/>
    </source>
</evidence>
<organism evidence="6">
    <name type="scientific">Gordonia amarae</name>
    <dbReference type="NCBI Taxonomy" id="36821"/>
    <lineage>
        <taxon>Bacteria</taxon>
        <taxon>Bacillati</taxon>
        <taxon>Actinomycetota</taxon>
        <taxon>Actinomycetes</taxon>
        <taxon>Mycobacteriales</taxon>
        <taxon>Gordoniaceae</taxon>
        <taxon>Gordonia</taxon>
    </lineage>
</organism>
<comment type="subcellular location">
    <subcellularLocation>
        <location evidence="1">Cell membrane</location>
        <topology evidence="1">Multi-pass membrane protein</topology>
    </subcellularLocation>
</comment>
<keyword evidence="5" id="KW-0472">Membrane</keyword>
<dbReference type="RefSeq" id="WP_005188801.1">
    <property type="nucleotide sequence ID" value="NZ_CP045804.1"/>
</dbReference>
<keyword evidence="2" id="KW-1003">Cell membrane</keyword>
<dbReference type="InterPro" id="IPR012809">
    <property type="entry name" value="ECF_CbiQ"/>
</dbReference>
<dbReference type="PANTHER" id="PTHR34857:SF2">
    <property type="entry name" value="SLL0384 PROTEIN"/>
    <property type="match status" value="1"/>
</dbReference>
<dbReference type="AlphaFoldDB" id="A0A857LKJ0"/>
<dbReference type="PANTHER" id="PTHR34857">
    <property type="entry name" value="SLL0384 PROTEIN"/>
    <property type="match status" value="1"/>
</dbReference>
<keyword evidence="3" id="KW-0812">Transmembrane</keyword>
<dbReference type="InterPro" id="IPR003339">
    <property type="entry name" value="ABC/ECF_trnsptr_transmembrane"/>
</dbReference>
<reference evidence="6" key="1">
    <citation type="journal article" date="2021" name="Nat. Microbiol.">
        <title>Cocultivation of an ultrasmall environmental parasitic bacterium with lytic ability against bacteria associated with wastewater foams.</title>
        <authorList>
            <person name="Batinovic S."/>
            <person name="Rose J.J.A."/>
            <person name="Ratcliffe J."/>
            <person name="Seviour R.J."/>
            <person name="Petrovski S."/>
        </authorList>
    </citation>
    <scope>NUCLEOTIDE SEQUENCE</scope>
    <source>
        <strain evidence="6">CON44</strain>
    </source>
</reference>
<evidence type="ECO:0000256" key="1">
    <source>
        <dbReference type="ARBA" id="ARBA00004651"/>
    </source>
</evidence>
<dbReference type="NCBIfam" id="TIGR02454">
    <property type="entry name" value="ECF_T_CbiQ"/>
    <property type="match status" value="1"/>
</dbReference>
<accession>A0A857LKJ0</accession>